<dbReference type="OrthoDB" id="10260625at2759"/>
<dbReference type="SUPFAM" id="SSF48445">
    <property type="entry name" value="14-3-3 protein"/>
    <property type="match status" value="1"/>
</dbReference>
<feature type="site" description="Interaction with phosphoserine on interacting protein" evidence="2">
    <location>
        <position position="168"/>
    </location>
</feature>
<feature type="coiled-coil region" evidence="3">
    <location>
        <begin position="113"/>
        <end position="144"/>
    </location>
</feature>
<dbReference type="PIRSF" id="PIRSF000868">
    <property type="entry name" value="14-3-3"/>
    <property type="match status" value="1"/>
</dbReference>
<keyword evidence="6" id="KW-1185">Reference proteome</keyword>
<dbReference type="AlphaFoldDB" id="A0A9P6C7A8"/>
<dbReference type="EMBL" id="MU151081">
    <property type="protein sequence ID" value="KAF9451690.1"/>
    <property type="molecule type" value="Genomic_DNA"/>
</dbReference>
<comment type="similarity">
    <text evidence="1">Belongs to the 14-3-3 family.</text>
</comment>
<dbReference type="SMART" id="SM00101">
    <property type="entry name" value="14_3_3"/>
    <property type="match status" value="1"/>
</dbReference>
<gene>
    <name evidence="5" type="ORF">P691DRAFT_757015</name>
</gene>
<evidence type="ECO:0000256" key="3">
    <source>
        <dbReference type="SAM" id="Coils"/>
    </source>
</evidence>
<dbReference type="Proteomes" id="UP000807342">
    <property type="component" value="Unassembled WGS sequence"/>
</dbReference>
<evidence type="ECO:0000313" key="5">
    <source>
        <dbReference type="EMBL" id="KAF9451690.1"/>
    </source>
</evidence>
<dbReference type="PANTHER" id="PTHR18860">
    <property type="entry name" value="14-3-3 PROTEIN"/>
    <property type="match status" value="1"/>
</dbReference>
<comment type="caution">
    <text evidence="5">The sequence shown here is derived from an EMBL/GenBank/DDBJ whole genome shotgun (WGS) entry which is preliminary data.</text>
</comment>
<dbReference type="InterPro" id="IPR023410">
    <property type="entry name" value="14-3-3_domain"/>
</dbReference>
<organism evidence="5 6">
    <name type="scientific">Macrolepiota fuliginosa MF-IS2</name>
    <dbReference type="NCBI Taxonomy" id="1400762"/>
    <lineage>
        <taxon>Eukaryota</taxon>
        <taxon>Fungi</taxon>
        <taxon>Dikarya</taxon>
        <taxon>Basidiomycota</taxon>
        <taxon>Agaricomycotina</taxon>
        <taxon>Agaricomycetes</taxon>
        <taxon>Agaricomycetidae</taxon>
        <taxon>Agaricales</taxon>
        <taxon>Agaricineae</taxon>
        <taxon>Agaricaceae</taxon>
        <taxon>Macrolepiota</taxon>
    </lineage>
</organism>
<evidence type="ECO:0000259" key="4">
    <source>
        <dbReference type="SMART" id="SM00101"/>
    </source>
</evidence>
<sequence length="279" mass="32321">MPVRVQFSPSREECLFISELASEAERYQGEAHPNTVELATHDPLIIPIRLVSIDVVAQIKFIINQYGAQLTIDERNLLSIAYKNLTNSLRNSWRILDSVEKLQQMKNQPPPRLKQEMNLVRRQREKIEKELADVCKDIVNLLDRQLLPAASAGEETVFYSKMKGDYFRYLAEFALKKDRERYGEQSLNAYKVAYKHAQAMLEPLHPTRLGLALNFSVFYHDVRKSPERACHLAKSAFDDAIQSLDQTNMQMDQTMRDSLTILQLLRDDLILWAAELRNQ</sequence>
<evidence type="ECO:0000256" key="1">
    <source>
        <dbReference type="ARBA" id="ARBA00006141"/>
    </source>
</evidence>
<dbReference type="InterPro" id="IPR036815">
    <property type="entry name" value="14-3-3_dom_sf"/>
</dbReference>
<evidence type="ECO:0000313" key="6">
    <source>
        <dbReference type="Proteomes" id="UP000807342"/>
    </source>
</evidence>
<proteinExistence type="inferred from homology"/>
<dbReference type="PRINTS" id="PR00305">
    <property type="entry name" value="1433ZETA"/>
</dbReference>
<dbReference type="Pfam" id="PF00244">
    <property type="entry name" value="14-3-3"/>
    <property type="match status" value="1"/>
</dbReference>
<protein>
    <submittedName>
        <fullName evidence="5">14-3-3-domain-containing protein</fullName>
    </submittedName>
</protein>
<accession>A0A9P6C7A8</accession>
<dbReference type="InterPro" id="IPR000308">
    <property type="entry name" value="14-3-3"/>
</dbReference>
<name>A0A9P6C7A8_9AGAR</name>
<keyword evidence="3" id="KW-0175">Coiled coil</keyword>
<dbReference type="Gene3D" id="1.20.190.20">
    <property type="entry name" value="14-3-3 domain"/>
    <property type="match status" value="1"/>
</dbReference>
<feature type="domain" description="14-3-3" evidence="4">
    <location>
        <begin position="11"/>
        <end position="278"/>
    </location>
</feature>
<reference evidence="5" key="1">
    <citation type="submission" date="2020-11" db="EMBL/GenBank/DDBJ databases">
        <authorList>
            <consortium name="DOE Joint Genome Institute"/>
            <person name="Ahrendt S."/>
            <person name="Riley R."/>
            <person name="Andreopoulos W."/>
            <person name="Labutti K."/>
            <person name="Pangilinan J."/>
            <person name="Ruiz-Duenas F.J."/>
            <person name="Barrasa J.M."/>
            <person name="Sanchez-Garcia M."/>
            <person name="Camarero S."/>
            <person name="Miyauchi S."/>
            <person name="Serrano A."/>
            <person name="Linde D."/>
            <person name="Babiker R."/>
            <person name="Drula E."/>
            <person name="Ayuso-Fernandez I."/>
            <person name="Pacheco R."/>
            <person name="Padilla G."/>
            <person name="Ferreira P."/>
            <person name="Barriuso J."/>
            <person name="Kellner H."/>
            <person name="Castanera R."/>
            <person name="Alfaro M."/>
            <person name="Ramirez L."/>
            <person name="Pisabarro A.G."/>
            <person name="Kuo A."/>
            <person name="Tritt A."/>
            <person name="Lipzen A."/>
            <person name="He G."/>
            <person name="Yan M."/>
            <person name="Ng V."/>
            <person name="Cullen D."/>
            <person name="Martin F."/>
            <person name="Rosso M.-N."/>
            <person name="Henrissat B."/>
            <person name="Hibbett D."/>
            <person name="Martinez A.T."/>
            <person name="Grigoriev I.V."/>
        </authorList>
    </citation>
    <scope>NUCLEOTIDE SEQUENCE</scope>
    <source>
        <strain evidence="5">MF-IS2</strain>
    </source>
</reference>
<feature type="site" description="Interaction with phosphoserine on interacting protein" evidence="2">
    <location>
        <position position="90"/>
    </location>
</feature>
<evidence type="ECO:0000256" key="2">
    <source>
        <dbReference type="PIRSR" id="PIRSR000868-1"/>
    </source>
</evidence>